<dbReference type="Gene3D" id="2.60.40.1910">
    <property type="match status" value="1"/>
</dbReference>
<dbReference type="InterPro" id="IPR050344">
    <property type="entry name" value="Peptidase_M1_aminopeptidases"/>
</dbReference>
<name>A0ABP1RSF3_9HEXA</name>
<gene>
    <name evidence="5" type="ORF">ODALV1_LOCUS25507</name>
</gene>
<reference evidence="5 6" key="1">
    <citation type="submission" date="2024-08" db="EMBL/GenBank/DDBJ databases">
        <authorList>
            <person name="Cucini C."/>
            <person name="Frati F."/>
        </authorList>
    </citation>
    <scope>NUCLEOTIDE SEQUENCE [LARGE SCALE GENOMIC DNA]</scope>
</reference>
<keyword evidence="6" id="KW-1185">Reference proteome</keyword>
<feature type="signal peptide" evidence="2">
    <location>
        <begin position="1"/>
        <end position="18"/>
    </location>
</feature>
<dbReference type="Proteomes" id="UP001642540">
    <property type="component" value="Unassembled WGS sequence"/>
</dbReference>
<feature type="domain" description="ERAP1-like C-terminal" evidence="3">
    <location>
        <begin position="563"/>
        <end position="885"/>
    </location>
</feature>
<dbReference type="Gene3D" id="1.25.50.20">
    <property type="match status" value="1"/>
</dbReference>
<dbReference type="InterPro" id="IPR042097">
    <property type="entry name" value="Aminopeptidase_N-like_N_sf"/>
</dbReference>
<dbReference type="PANTHER" id="PTHR11533:SF21">
    <property type="entry name" value="AMINOPEPTIDASE"/>
    <property type="match status" value="1"/>
</dbReference>
<protein>
    <recommendedName>
        <fullName evidence="7">Aminopeptidase N</fullName>
    </recommendedName>
</protein>
<dbReference type="SUPFAM" id="SSF55486">
    <property type="entry name" value="Metalloproteases ('zincins'), catalytic domain"/>
    <property type="match status" value="1"/>
</dbReference>
<evidence type="ECO:0000256" key="1">
    <source>
        <dbReference type="ARBA" id="ARBA00010136"/>
    </source>
</evidence>
<evidence type="ECO:0000313" key="5">
    <source>
        <dbReference type="EMBL" id="CAL8134402.1"/>
    </source>
</evidence>
<organism evidence="5 6">
    <name type="scientific">Orchesella dallaii</name>
    <dbReference type="NCBI Taxonomy" id="48710"/>
    <lineage>
        <taxon>Eukaryota</taxon>
        <taxon>Metazoa</taxon>
        <taxon>Ecdysozoa</taxon>
        <taxon>Arthropoda</taxon>
        <taxon>Hexapoda</taxon>
        <taxon>Collembola</taxon>
        <taxon>Entomobryomorpha</taxon>
        <taxon>Entomobryoidea</taxon>
        <taxon>Orchesellidae</taxon>
        <taxon>Orchesellinae</taxon>
        <taxon>Orchesella</taxon>
    </lineage>
</organism>
<evidence type="ECO:0000259" key="4">
    <source>
        <dbReference type="Pfam" id="PF17900"/>
    </source>
</evidence>
<dbReference type="EMBL" id="CAXLJM020000104">
    <property type="protein sequence ID" value="CAL8134402.1"/>
    <property type="molecule type" value="Genomic_DNA"/>
</dbReference>
<comment type="caution">
    <text evidence="5">The sequence shown here is derived from an EMBL/GenBank/DDBJ whole genome shotgun (WGS) entry which is preliminary data.</text>
</comment>
<evidence type="ECO:0000256" key="2">
    <source>
        <dbReference type="SAM" id="SignalP"/>
    </source>
</evidence>
<feature type="domain" description="Aminopeptidase N-like N-terminal" evidence="4">
    <location>
        <begin position="30"/>
        <end position="229"/>
    </location>
</feature>
<dbReference type="SUPFAM" id="SSF63737">
    <property type="entry name" value="Leukotriene A4 hydrolase N-terminal domain"/>
    <property type="match status" value="1"/>
</dbReference>
<keyword evidence="2" id="KW-0732">Signal</keyword>
<proteinExistence type="inferred from homology"/>
<accession>A0ABP1RSF3</accession>
<dbReference type="Pfam" id="PF11838">
    <property type="entry name" value="ERAP1_C"/>
    <property type="match status" value="1"/>
</dbReference>
<dbReference type="InterPro" id="IPR045357">
    <property type="entry name" value="Aminopeptidase_N-like_N"/>
</dbReference>
<dbReference type="Pfam" id="PF17900">
    <property type="entry name" value="Peptidase_M1_N"/>
    <property type="match status" value="1"/>
</dbReference>
<feature type="chain" id="PRO_5046849045" description="Aminopeptidase N" evidence="2">
    <location>
        <begin position="19"/>
        <end position="923"/>
    </location>
</feature>
<dbReference type="InterPro" id="IPR024571">
    <property type="entry name" value="ERAP1-like_C_dom"/>
</dbReference>
<evidence type="ECO:0008006" key="7">
    <source>
        <dbReference type="Google" id="ProtNLM"/>
    </source>
</evidence>
<dbReference type="InterPro" id="IPR027268">
    <property type="entry name" value="Peptidase_M4/M1_CTD_sf"/>
</dbReference>
<dbReference type="Gene3D" id="2.60.40.1730">
    <property type="entry name" value="tricorn interacting facor f3 domain"/>
    <property type="match status" value="1"/>
</dbReference>
<dbReference type="Gene3D" id="1.10.390.10">
    <property type="entry name" value="Neutral Protease Domain 2"/>
    <property type="match status" value="1"/>
</dbReference>
<dbReference type="PANTHER" id="PTHR11533">
    <property type="entry name" value="PROTEASE M1 ZINC METALLOPROTEASE"/>
    <property type="match status" value="1"/>
</dbReference>
<comment type="similarity">
    <text evidence="1">Belongs to the peptidase M1 family.</text>
</comment>
<evidence type="ECO:0000313" key="6">
    <source>
        <dbReference type="Proteomes" id="UP001642540"/>
    </source>
</evidence>
<sequence>MIKLILLIVLSLAINIYGVNRSKRSKWLIPSHYDIELRPLLEDEPAGVSHSMPGKVRITGTTQEKTNKIQLSSKSLEINPNSVKVTSNGAPIPIENQENVDEKELHINLKRRVGAGETIEVCIEYLAKIAHKEFLEGFLHLPCDTKKDAECNKTQIAISGFNLIPFRVGNGCGAIFPCIDDRDLTSTFNLSLARKNEYGTAANGELVSTTPDSELKGWTVDKYTWSTKQRWPLLAFTVFKDYSYVESFFGKEKRPVKIYAHKEDISRRMGSYTSIVSSVAKILSFYEEYFGTSTNVPKMELFFVPTTYTELGSPWFMNSKGLIFYKVLDIIPNKENEKSTEIRMVQHVVESLARQWVGGWSYPEREMIPFFPTIIPRYMEYLGLSEVNPALLEAAIYNDIQEAEIWDRQDDNYRSFEHHWSKGTLLLRMLEGVTTRDALKIGLLSYFNRLWNENSTKMTTEEFYEILQNSTESQKLPFDVATIFDSFIDNVGIPLVRVGIANETHFVFKQEIFRYQDSRNKTNDGVWYLPVTYTQGIGNAHHTIWLTPDQNVTYVQGNTSELLLVNPDATGYYRTLYEDSSLLQMLQQQLEMNHTEIKPLTRAALLSDYFTFADEKYETYAAALNLTTYLGEGSTSTNETSLVVWKTFLSKFSGTYDKFISHPQYPKLQNFLLGKLTNVLDYTSSPKTSEAIILRDYLLETSCKLNHPHCQNIAKEVFSQWRVNPNDSSPLDYFYPESRPILECAVVRNGGQEAFALIMAKCREGIEPVHIQLISYLTHGLLKSLACASDKPVFNGLIELILTPPSSGGIEEVNRWIIKDHILNTPLPNGREMLLPFISKNFDHIVEKGGMDHGIAAMISSLTRSWEFSTAEKKTEIQNLFKLHEKQLQDEKSVIIVPRVYGELDVNIQWMDNQGSDILNTIP</sequence>
<evidence type="ECO:0000259" key="3">
    <source>
        <dbReference type="Pfam" id="PF11838"/>
    </source>
</evidence>